<dbReference type="Gene3D" id="2.60.120.560">
    <property type="entry name" value="Exo-inulinase, domain 1"/>
    <property type="match status" value="1"/>
</dbReference>
<sequence length="460" mass="49599">MKRIFVLLLFSAAAFTAEAQTIKATTVTADYLFANERFYLPERDTTWTPSRNGAITQRPANGIIYQYFNVLTGPKWTPVIGGGGAGAVSSVFGRMGAVTALEADYSAFYPVLSGTYNNPSWINQLAWSKIIGAPSTLGGYGITDAVPSSRTITINGVEFDMSANRSWTVSGGEVNTASNLSGTGVGIFKDKSGVDLRFKRFKAGGTITITDNGDSITIANPATLSAGPAPMPRAGVEIIDEFMGGINTGISNNSYYPRSIFQASYNGTGAYSANVSGFSESDIGIVRLTTGTTTFGGSVYYTNYSDVLLGTDTVMYEYRYRVEDLSDGTNTFYCIAGPSGSSVSGINYNDQIKFYYTPSGAYTGSAASGNWQCATANGGSRTWTTTSVTVAADTWYRLTIKATSNRAIFYIDGVEVANHTTNIPTGWLGQDNRITKTAGTTERFLYWDYFWFRKIFATQK</sequence>
<feature type="signal peptide" evidence="1">
    <location>
        <begin position="1"/>
        <end position="19"/>
    </location>
</feature>
<dbReference type="Proteomes" id="UP000290204">
    <property type="component" value="Unassembled WGS sequence"/>
</dbReference>
<name>A0A4Q1CDH6_9BACT</name>
<dbReference type="InterPro" id="IPR053978">
    <property type="entry name" value="SO2946-like_C"/>
</dbReference>
<dbReference type="EMBL" id="SDHW01000009">
    <property type="protein sequence ID" value="RXK57581.1"/>
    <property type="molecule type" value="Genomic_DNA"/>
</dbReference>
<dbReference type="InterPro" id="IPR013320">
    <property type="entry name" value="ConA-like_dom_sf"/>
</dbReference>
<dbReference type="AlphaFoldDB" id="A0A4Q1CDH6"/>
<dbReference type="RefSeq" id="WP_129132833.1">
    <property type="nucleotide sequence ID" value="NZ_SDHW01000009.1"/>
</dbReference>
<accession>A0A4Q1CDH6</accession>
<dbReference type="OrthoDB" id="1031347at2"/>
<proteinExistence type="predicted"/>
<dbReference type="Pfam" id="PF22237">
    <property type="entry name" value="SO2946-like_C"/>
    <property type="match status" value="1"/>
</dbReference>
<keyword evidence="4" id="KW-1185">Reference proteome</keyword>
<keyword evidence="1" id="KW-0732">Signal</keyword>
<reference evidence="3 4" key="1">
    <citation type="submission" date="2019-01" db="EMBL/GenBank/DDBJ databases">
        <title>Lacibacter sp. strain TTM-7.</title>
        <authorList>
            <person name="Chen W.-M."/>
        </authorList>
    </citation>
    <scope>NUCLEOTIDE SEQUENCE [LARGE SCALE GENOMIC DNA]</scope>
    <source>
        <strain evidence="3 4">TTM-7</strain>
    </source>
</reference>
<evidence type="ECO:0000313" key="3">
    <source>
        <dbReference type="EMBL" id="RXK57581.1"/>
    </source>
</evidence>
<feature type="chain" id="PRO_5020595494" description="SO2946-like C-terminal domain-containing protein" evidence="1">
    <location>
        <begin position="20"/>
        <end position="460"/>
    </location>
</feature>
<organism evidence="3 4">
    <name type="scientific">Lacibacter luteus</name>
    <dbReference type="NCBI Taxonomy" id="2508719"/>
    <lineage>
        <taxon>Bacteria</taxon>
        <taxon>Pseudomonadati</taxon>
        <taxon>Bacteroidota</taxon>
        <taxon>Chitinophagia</taxon>
        <taxon>Chitinophagales</taxon>
        <taxon>Chitinophagaceae</taxon>
        <taxon>Lacibacter</taxon>
    </lineage>
</organism>
<dbReference type="GO" id="GO:0004553">
    <property type="term" value="F:hydrolase activity, hydrolyzing O-glycosyl compounds"/>
    <property type="evidence" value="ECO:0007669"/>
    <property type="project" value="UniProtKB-ARBA"/>
</dbReference>
<feature type="domain" description="SO2946-like C-terminal" evidence="2">
    <location>
        <begin position="283"/>
        <end position="448"/>
    </location>
</feature>
<dbReference type="SUPFAM" id="SSF49899">
    <property type="entry name" value="Concanavalin A-like lectins/glucanases"/>
    <property type="match status" value="1"/>
</dbReference>
<gene>
    <name evidence="3" type="ORF">ESA94_20495</name>
</gene>
<evidence type="ECO:0000256" key="1">
    <source>
        <dbReference type="SAM" id="SignalP"/>
    </source>
</evidence>
<evidence type="ECO:0000259" key="2">
    <source>
        <dbReference type="Pfam" id="PF22237"/>
    </source>
</evidence>
<comment type="caution">
    <text evidence="3">The sequence shown here is derived from an EMBL/GenBank/DDBJ whole genome shotgun (WGS) entry which is preliminary data.</text>
</comment>
<protein>
    <recommendedName>
        <fullName evidence="2">SO2946-like C-terminal domain-containing protein</fullName>
    </recommendedName>
</protein>
<evidence type="ECO:0000313" key="4">
    <source>
        <dbReference type="Proteomes" id="UP000290204"/>
    </source>
</evidence>
<dbReference type="GO" id="GO:0005975">
    <property type="term" value="P:carbohydrate metabolic process"/>
    <property type="evidence" value="ECO:0007669"/>
    <property type="project" value="UniProtKB-ARBA"/>
</dbReference>